<name>A0A1G7RBP6_9PROT</name>
<evidence type="ECO:0000313" key="8">
    <source>
        <dbReference type="Proteomes" id="UP000199415"/>
    </source>
</evidence>
<feature type="transmembrane region" description="Helical" evidence="6">
    <location>
        <begin position="183"/>
        <end position="201"/>
    </location>
</feature>
<keyword evidence="8" id="KW-1185">Reference proteome</keyword>
<evidence type="ECO:0000256" key="4">
    <source>
        <dbReference type="ARBA" id="ARBA00022989"/>
    </source>
</evidence>
<feature type="transmembrane region" description="Helical" evidence="6">
    <location>
        <begin position="434"/>
        <end position="457"/>
    </location>
</feature>
<dbReference type="GO" id="GO:0022857">
    <property type="term" value="F:transmembrane transporter activity"/>
    <property type="evidence" value="ECO:0007669"/>
    <property type="project" value="InterPro"/>
</dbReference>
<dbReference type="AlphaFoldDB" id="A0A1G7RBP6"/>
<gene>
    <name evidence="7" type="ORF">SAMN05216241_10568</name>
</gene>
<evidence type="ECO:0000256" key="2">
    <source>
        <dbReference type="ARBA" id="ARBA00006434"/>
    </source>
</evidence>
<dbReference type="InterPro" id="IPR001734">
    <property type="entry name" value="Na/solute_symporter"/>
</dbReference>
<dbReference type="STRING" id="1082479.SAMN05216241_10568"/>
<protein>
    <submittedName>
        <fullName evidence="7">Na+/proline symporter</fullName>
    </submittedName>
</protein>
<keyword evidence="3 6" id="KW-0812">Transmembrane</keyword>
<dbReference type="GO" id="GO:0016020">
    <property type="term" value="C:membrane"/>
    <property type="evidence" value="ECO:0007669"/>
    <property type="project" value="UniProtKB-SubCell"/>
</dbReference>
<feature type="transmembrane region" description="Helical" evidence="6">
    <location>
        <begin position="396"/>
        <end position="414"/>
    </location>
</feature>
<feature type="transmembrane region" description="Helical" evidence="6">
    <location>
        <begin position="152"/>
        <end position="171"/>
    </location>
</feature>
<feature type="transmembrane region" description="Helical" evidence="6">
    <location>
        <begin position="343"/>
        <end position="360"/>
    </location>
</feature>
<dbReference type="InterPro" id="IPR038377">
    <property type="entry name" value="Na/Glc_symporter_sf"/>
</dbReference>
<keyword evidence="5 6" id="KW-0472">Membrane</keyword>
<comment type="similarity">
    <text evidence="2">Belongs to the sodium:solute symporter (SSF) (TC 2.A.21) family.</text>
</comment>
<feature type="transmembrane region" description="Helical" evidence="6">
    <location>
        <begin position="366"/>
        <end position="389"/>
    </location>
</feature>
<dbReference type="RefSeq" id="WP_218119160.1">
    <property type="nucleotide sequence ID" value="NZ_FNCE01000005.1"/>
</dbReference>
<dbReference type="EMBL" id="FNCE01000005">
    <property type="protein sequence ID" value="SDG08074.1"/>
    <property type="molecule type" value="Genomic_DNA"/>
</dbReference>
<evidence type="ECO:0000256" key="6">
    <source>
        <dbReference type="SAM" id="Phobius"/>
    </source>
</evidence>
<sequence>MEMLMTWALPAAVGAIILASFFVSPRVRYADGFFKGTAPDGVAPGVVTLVLSQVTTWVFARSLMNAAILGFYFGLPGTLAYAGYYLSFLTGGAIIHSLRFRHGHSSVQGFLSARYGRLGTGCYNVLIAVRLLSEVFANLLVVGIIFGQAGTLEYNLAIGAIAVLTLVYSMLGGLRASLRTDVLQMVLLIGVLGALLMQLGFAGELDLTGMLATTGSADAGPGWVLLAVAGLQVWSYPMHDPVMMDRGFLADRRTTRRSFLHAAWLGTLTILAFGLIGVNAGLVSMEGEAMMDTLARQLAPSTLLLFNLALVISAVSTLDSTLSSAAKLTVVDMGLAPPKLQSGRLFMAGFMAGGLLLLFAGSDDLFSAVAVSGTASMFLAPVIVLTLWGGLTAPRWSYFTAFAAALTGAVLYFLETAGHLAVMAPATGLEHKYSQLLVICVAVLAIGFGAFAAGLAGPRARRA</sequence>
<reference evidence="7 8" key="1">
    <citation type="submission" date="2016-10" db="EMBL/GenBank/DDBJ databases">
        <authorList>
            <person name="de Groot N.N."/>
        </authorList>
    </citation>
    <scope>NUCLEOTIDE SEQUENCE [LARGE SCALE GENOMIC DNA]</scope>
    <source>
        <strain evidence="7 8">DSM 25584</strain>
    </source>
</reference>
<accession>A0A1G7RBP6</accession>
<dbReference type="Proteomes" id="UP000199415">
    <property type="component" value="Unassembled WGS sequence"/>
</dbReference>
<feature type="transmembrane region" description="Helical" evidence="6">
    <location>
        <begin position="6"/>
        <end position="24"/>
    </location>
</feature>
<evidence type="ECO:0000313" key="7">
    <source>
        <dbReference type="EMBL" id="SDG08074.1"/>
    </source>
</evidence>
<feature type="transmembrane region" description="Helical" evidence="6">
    <location>
        <begin position="121"/>
        <end position="146"/>
    </location>
</feature>
<proteinExistence type="inferred from homology"/>
<evidence type="ECO:0000256" key="5">
    <source>
        <dbReference type="ARBA" id="ARBA00023136"/>
    </source>
</evidence>
<feature type="transmembrane region" description="Helical" evidence="6">
    <location>
        <begin position="259"/>
        <end position="283"/>
    </location>
</feature>
<keyword evidence="4 6" id="KW-1133">Transmembrane helix</keyword>
<dbReference type="PROSITE" id="PS50283">
    <property type="entry name" value="NA_SOLUT_SYMP_3"/>
    <property type="match status" value="1"/>
</dbReference>
<evidence type="ECO:0000256" key="1">
    <source>
        <dbReference type="ARBA" id="ARBA00004141"/>
    </source>
</evidence>
<feature type="transmembrane region" description="Helical" evidence="6">
    <location>
        <begin position="221"/>
        <end position="238"/>
    </location>
</feature>
<evidence type="ECO:0000256" key="3">
    <source>
        <dbReference type="ARBA" id="ARBA00022692"/>
    </source>
</evidence>
<dbReference type="Gene3D" id="1.20.1730.10">
    <property type="entry name" value="Sodium/glucose cotransporter"/>
    <property type="match status" value="1"/>
</dbReference>
<organism evidence="7 8">
    <name type="scientific">Limimonas halophila</name>
    <dbReference type="NCBI Taxonomy" id="1082479"/>
    <lineage>
        <taxon>Bacteria</taxon>
        <taxon>Pseudomonadati</taxon>
        <taxon>Pseudomonadota</taxon>
        <taxon>Alphaproteobacteria</taxon>
        <taxon>Rhodospirillales</taxon>
        <taxon>Rhodovibrionaceae</taxon>
        <taxon>Limimonas</taxon>
    </lineage>
</organism>
<feature type="transmembrane region" description="Helical" evidence="6">
    <location>
        <begin position="303"/>
        <end position="322"/>
    </location>
</feature>
<comment type="subcellular location">
    <subcellularLocation>
        <location evidence="1">Membrane</location>
        <topology evidence="1">Multi-pass membrane protein</topology>
    </subcellularLocation>
</comment>